<dbReference type="RefSeq" id="WP_304994789.1">
    <property type="nucleotide sequence ID" value="NZ_CP101717.1"/>
</dbReference>
<feature type="transmembrane region" description="Helical" evidence="1">
    <location>
        <begin position="115"/>
        <end position="138"/>
    </location>
</feature>
<name>A0AB38YDS8_9GAMM</name>
<feature type="transmembrane region" description="Helical" evidence="1">
    <location>
        <begin position="88"/>
        <end position="109"/>
    </location>
</feature>
<reference evidence="2" key="1">
    <citation type="submission" date="2022-07" db="EMBL/GenBank/DDBJ databases">
        <title>Complete genome sequence of Salinispirillum sp. LH10-3-1 capable of multiple carbohydrate inversion isolated from a soda lake.</title>
        <authorList>
            <person name="Liu J."/>
            <person name="Zhai Y."/>
            <person name="Zhang H."/>
            <person name="Yang H."/>
            <person name="Qu J."/>
            <person name="Li J."/>
        </authorList>
    </citation>
    <scope>NUCLEOTIDE SEQUENCE</scope>
    <source>
        <strain evidence="2">LH 10-3-1</strain>
    </source>
</reference>
<proteinExistence type="predicted"/>
<dbReference type="AlphaFoldDB" id="A0AB38YDS8"/>
<accession>A0AB38YDS8</accession>
<feature type="transmembrane region" description="Helical" evidence="1">
    <location>
        <begin position="48"/>
        <end position="68"/>
    </location>
</feature>
<keyword evidence="1" id="KW-0472">Membrane</keyword>
<evidence type="ECO:0000256" key="1">
    <source>
        <dbReference type="SAM" id="Phobius"/>
    </source>
</evidence>
<protein>
    <submittedName>
        <fullName evidence="2">YeeE/YedE family protein</fullName>
    </submittedName>
</protein>
<gene>
    <name evidence="2" type="ORF">NFC81_12395</name>
</gene>
<dbReference type="InterPro" id="IPR046513">
    <property type="entry name" value="DUF6691"/>
</dbReference>
<keyword evidence="1" id="KW-0812">Transmembrane</keyword>
<evidence type="ECO:0000313" key="2">
    <source>
        <dbReference type="EMBL" id="WLD57504.1"/>
    </source>
</evidence>
<keyword evidence="1" id="KW-1133">Transmembrane helix</keyword>
<dbReference type="EMBL" id="CP101717">
    <property type="protein sequence ID" value="WLD57504.1"/>
    <property type="molecule type" value="Genomic_DNA"/>
</dbReference>
<organism evidence="2">
    <name type="scientific">Salinispirillum sp. LH 10-3-1</name>
    <dbReference type="NCBI Taxonomy" id="2952525"/>
    <lineage>
        <taxon>Bacteria</taxon>
        <taxon>Pseudomonadati</taxon>
        <taxon>Pseudomonadota</taxon>
        <taxon>Gammaproteobacteria</taxon>
        <taxon>Oceanospirillales</taxon>
        <taxon>Saccharospirillaceae</taxon>
        <taxon>Salinispirillum</taxon>
    </lineage>
</organism>
<sequence>MQNTARLGVALFAGILFGFGLSVAQMIDPAKVVNFLDVFGTWDPSLAFVMGGGLLVNAIATPLIMRRAKPVFAEIFRVPTKADVDKRIVIGGLLFGAGWGIAGYCPGPMLTSLSFADGAILTIVAAYVVGTFAAKWGLAQHEKRMHLKHAADEACVG</sequence>
<dbReference type="Pfam" id="PF20398">
    <property type="entry name" value="DUF6691"/>
    <property type="match status" value="1"/>
</dbReference>